<dbReference type="Pfam" id="PF01144">
    <property type="entry name" value="CoA_trans"/>
    <property type="match status" value="1"/>
</dbReference>
<reference evidence="2" key="1">
    <citation type="submission" date="2023-04" db="EMBL/GenBank/DDBJ databases">
        <title>Aspergillus oryzae NBRC 4228.</title>
        <authorList>
            <person name="Ichikawa N."/>
            <person name="Sato H."/>
            <person name="Tonouchi N."/>
        </authorList>
    </citation>
    <scope>NUCLEOTIDE SEQUENCE</scope>
    <source>
        <strain evidence="2">NBRC 4228</strain>
    </source>
</reference>
<organism evidence="2 3">
    <name type="scientific">Aspergillus oryzae</name>
    <name type="common">Yellow koji mold</name>
    <dbReference type="NCBI Taxonomy" id="5062"/>
    <lineage>
        <taxon>Eukaryota</taxon>
        <taxon>Fungi</taxon>
        <taxon>Dikarya</taxon>
        <taxon>Ascomycota</taxon>
        <taxon>Pezizomycotina</taxon>
        <taxon>Eurotiomycetes</taxon>
        <taxon>Eurotiomycetidae</taxon>
        <taxon>Eurotiales</taxon>
        <taxon>Aspergillaceae</taxon>
        <taxon>Aspergillus</taxon>
        <taxon>Aspergillus subgen. Circumdati</taxon>
    </lineage>
</organism>
<gene>
    <name evidence="2" type="ORF">Aory04_000919800</name>
</gene>
<keyword evidence="1" id="KW-0808">Transferase</keyword>
<accession>A0AAN4YUZ6</accession>
<proteinExistence type="predicted"/>
<dbReference type="PANTHER" id="PTHR13707">
    <property type="entry name" value="KETOACID-COENZYME A TRANSFERASE"/>
    <property type="match status" value="1"/>
</dbReference>
<dbReference type="InterPro" id="IPR004165">
    <property type="entry name" value="CoA_trans_fam_I"/>
</dbReference>
<protein>
    <submittedName>
        <fullName evidence="2">Unnamed protein product</fullName>
    </submittedName>
</protein>
<dbReference type="Proteomes" id="UP001165205">
    <property type="component" value="Unassembled WGS sequence"/>
</dbReference>
<dbReference type="EMBL" id="BSYA01000124">
    <property type="protein sequence ID" value="GMG33719.1"/>
    <property type="molecule type" value="Genomic_DNA"/>
</dbReference>
<dbReference type="SUPFAM" id="SSF100950">
    <property type="entry name" value="NagB/RpiA/CoA transferase-like"/>
    <property type="match status" value="1"/>
</dbReference>
<dbReference type="GO" id="GO:0008410">
    <property type="term" value="F:CoA-transferase activity"/>
    <property type="evidence" value="ECO:0007669"/>
    <property type="project" value="InterPro"/>
</dbReference>
<dbReference type="PANTHER" id="PTHR13707:SF60">
    <property type="entry name" value="ACETATE COA-TRANSFERASE SUBUNIT ALPHA"/>
    <property type="match status" value="1"/>
</dbReference>
<sequence>MPTIDRAASKLFRNADEAVADLESGSTILSSGFGLCGVADTFLQDGQIPVRLDESGRVLEHGEPRETRIFNGKTYLMENALTGDVAILRAWKRSSYTTKAFSPLVAKAATLTIVEAENIVPVGSIDPNDVDLPGIFVDRIVPATAPKSIEIKKLRSADDASNLQPTKDAAMAQRNRIAKRAAKELRQGYYVNLGVGLCGPVFYGVSAAHS</sequence>
<evidence type="ECO:0000313" key="3">
    <source>
        <dbReference type="Proteomes" id="UP001165205"/>
    </source>
</evidence>
<dbReference type="AlphaFoldDB" id="A0AAN4YUZ6"/>
<dbReference type="Gene3D" id="3.40.1080.10">
    <property type="entry name" value="Glutaconate Coenzyme A-transferase"/>
    <property type="match status" value="3"/>
</dbReference>
<comment type="caution">
    <text evidence="2">The sequence shown here is derived from an EMBL/GenBank/DDBJ whole genome shotgun (WGS) entry which is preliminary data.</text>
</comment>
<dbReference type="InterPro" id="IPR037171">
    <property type="entry name" value="NagB/RpiA_transferase-like"/>
</dbReference>
<evidence type="ECO:0000313" key="2">
    <source>
        <dbReference type="EMBL" id="GMG33719.1"/>
    </source>
</evidence>
<name>A0AAN4YUZ6_ASPOZ</name>
<dbReference type="SMART" id="SM00882">
    <property type="entry name" value="CoA_trans"/>
    <property type="match status" value="1"/>
</dbReference>
<evidence type="ECO:0000256" key="1">
    <source>
        <dbReference type="ARBA" id="ARBA00022679"/>
    </source>
</evidence>